<dbReference type="InterPro" id="IPR002734">
    <property type="entry name" value="RibDG_C"/>
</dbReference>
<name>A0A3G1L1F0_FORW1</name>
<dbReference type="PROSITE" id="PS51747">
    <property type="entry name" value="CYT_DCMP_DEAMINASES_2"/>
    <property type="match status" value="1"/>
</dbReference>
<proteinExistence type="inferred from homology"/>
<keyword evidence="10 15" id="KW-0521">NADP</keyword>
<evidence type="ECO:0000256" key="6">
    <source>
        <dbReference type="ARBA" id="ARBA00022619"/>
    </source>
</evidence>
<evidence type="ECO:0000256" key="15">
    <source>
        <dbReference type="PIRNR" id="PIRNR006769"/>
    </source>
</evidence>
<evidence type="ECO:0000256" key="11">
    <source>
        <dbReference type="ARBA" id="ARBA00023002"/>
    </source>
</evidence>
<keyword evidence="7 15" id="KW-0479">Metal-binding</keyword>
<comment type="similarity">
    <text evidence="4 15">In the N-terminal section; belongs to the cytidine and deoxycytidylate deaminase family.</text>
</comment>
<dbReference type="Pfam" id="PF00383">
    <property type="entry name" value="dCMP_cyt_deam_1"/>
    <property type="match status" value="1"/>
</dbReference>
<dbReference type="FunFam" id="3.40.140.10:FF:000025">
    <property type="entry name" value="Riboflavin biosynthesis protein RibD"/>
    <property type="match status" value="1"/>
</dbReference>
<comment type="similarity">
    <text evidence="5 15">In the C-terminal section; belongs to the HTP reductase family.</text>
</comment>
<evidence type="ECO:0000256" key="10">
    <source>
        <dbReference type="ARBA" id="ARBA00022857"/>
    </source>
</evidence>
<evidence type="ECO:0000256" key="3">
    <source>
        <dbReference type="ARBA" id="ARBA00004910"/>
    </source>
</evidence>
<evidence type="ECO:0000256" key="14">
    <source>
        <dbReference type="ARBA" id="ARBA00049886"/>
    </source>
</evidence>
<keyword evidence="9 15" id="KW-0862">Zinc</keyword>
<dbReference type="NCBIfam" id="TIGR00326">
    <property type="entry name" value="eubact_ribD"/>
    <property type="match status" value="1"/>
</dbReference>
<dbReference type="InterPro" id="IPR016193">
    <property type="entry name" value="Cytidine_deaminase-like"/>
</dbReference>
<feature type="binding site" evidence="17">
    <location>
        <position position="201"/>
    </location>
    <ligand>
        <name>substrate</name>
    </ligand>
</feature>
<dbReference type="GO" id="GO:0050661">
    <property type="term" value="F:NADP binding"/>
    <property type="evidence" value="ECO:0007669"/>
    <property type="project" value="InterPro"/>
</dbReference>
<evidence type="ECO:0000256" key="8">
    <source>
        <dbReference type="ARBA" id="ARBA00022801"/>
    </source>
</evidence>
<reference evidence="20 21" key="1">
    <citation type="submission" date="2016-10" db="EMBL/GenBank/DDBJ databases">
        <title>Complete Genome Sequence of Peptococcaceae strain DCMF.</title>
        <authorList>
            <person name="Edwards R.J."/>
            <person name="Holland S.I."/>
            <person name="Deshpande N.P."/>
            <person name="Wong Y.K."/>
            <person name="Ertan H."/>
            <person name="Manefield M."/>
            <person name="Russell T.L."/>
            <person name="Lee M.J."/>
        </authorList>
    </citation>
    <scope>NUCLEOTIDE SEQUENCE [LARGE SCALE GENOMIC DNA]</scope>
    <source>
        <strain evidence="20 21">DCMF</strain>
    </source>
</reference>
<feature type="binding site" evidence="17">
    <location>
        <position position="215"/>
    </location>
    <ligand>
        <name>NADP(+)</name>
        <dbReference type="ChEBI" id="CHEBI:58349"/>
    </ligand>
</feature>
<feature type="binding site" evidence="17">
    <location>
        <position position="285"/>
    </location>
    <ligand>
        <name>substrate</name>
    </ligand>
</feature>
<accession>A0A3G1L1F0</accession>
<dbReference type="AlphaFoldDB" id="A0A3G1L1F0"/>
<feature type="binding site" evidence="17">
    <location>
        <position position="194"/>
    </location>
    <ligand>
        <name>NADP(+)</name>
        <dbReference type="ChEBI" id="CHEBI:58349"/>
    </ligand>
</feature>
<feature type="binding site" evidence="17">
    <location>
        <position position="178"/>
    </location>
    <ligand>
        <name>substrate</name>
    </ligand>
</feature>
<dbReference type="EC" id="3.5.4.26" evidence="15"/>
<evidence type="ECO:0000256" key="5">
    <source>
        <dbReference type="ARBA" id="ARBA00007417"/>
    </source>
</evidence>
<dbReference type="InterPro" id="IPR024072">
    <property type="entry name" value="DHFR-like_dom_sf"/>
</dbReference>
<evidence type="ECO:0000313" key="21">
    <source>
        <dbReference type="Proteomes" id="UP000323521"/>
    </source>
</evidence>
<evidence type="ECO:0000256" key="13">
    <source>
        <dbReference type="ARBA" id="ARBA00049861"/>
    </source>
</evidence>
<keyword evidence="21" id="KW-1185">Reference proteome</keyword>
<evidence type="ECO:0000256" key="9">
    <source>
        <dbReference type="ARBA" id="ARBA00022833"/>
    </source>
</evidence>
<dbReference type="InterPro" id="IPR004794">
    <property type="entry name" value="Eubact_RibD"/>
</dbReference>
<dbReference type="UniPathway" id="UPA00275">
    <property type="reaction ID" value="UER00401"/>
</dbReference>
<feature type="binding site" evidence="17">
    <location>
        <position position="148"/>
    </location>
    <ligand>
        <name>NADP(+)</name>
        <dbReference type="ChEBI" id="CHEBI:58349"/>
    </ligand>
</feature>
<evidence type="ECO:0000256" key="1">
    <source>
        <dbReference type="ARBA" id="ARBA00002151"/>
    </source>
</evidence>
<comment type="catalytic activity">
    <reaction evidence="13 15">
        <text>5-amino-6-(5-phospho-D-ribitylamino)uracil + NADP(+) = 5-amino-6-(5-phospho-D-ribosylamino)uracil + NADPH + H(+)</text>
        <dbReference type="Rhea" id="RHEA:17845"/>
        <dbReference type="ChEBI" id="CHEBI:15378"/>
        <dbReference type="ChEBI" id="CHEBI:57783"/>
        <dbReference type="ChEBI" id="CHEBI:58349"/>
        <dbReference type="ChEBI" id="CHEBI:58421"/>
        <dbReference type="ChEBI" id="CHEBI:58453"/>
        <dbReference type="EC" id="1.1.1.193"/>
    </reaction>
</comment>
<feature type="domain" description="CMP/dCMP-type deaminase" evidence="19">
    <location>
        <begin position="1"/>
        <end position="117"/>
    </location>
</feature>
<evidence type="ECO:0000256" key="2">
    <source>
        <dbReference type="ARBA" id="ARBA00004882"/>
    </source>
</evidence>
<organism evidence="20 21">
    <name type="scientific">Formimonas warabiya</name>
    <dbReference type="NCBI Taxonomy" id="1761012"/>
    <lineage>
        <taxon>Bacteria</taxon>
        <taxon>Bacillati</taxon>
        <taxon>Bacillota</taxon>
        <taxon>Clostridia</taxon>
        <taxon>Eubacteriales</taxon>
        <taxon>Peptococcaceae</taxon>
        <taxon>Candidatus Formimonas</taxon>
    </lineage>
</organism>
<feature type="binding site" evidence="18">
    <location>
        <position position="78"/>
    </location>
    <ligand>
        <name>Zn(2+)</name>
        <dbReference type="ChEBI" id="CHEBI:29105"/>
        <note>catalytic</note>
    </ligand>
</feature>
<protein>
    <recommendedName>
        <fullName evidence="15">Riboflavin biosynthesis protein RibD</fullName>
    </recommendedName>
    <domain>
        <recommendedName>
            <fullName evidence="15">Diaminohydroxyphosphoribosylaminopyrimidine deaminase</fullName>
            <shortName evidence="15">DRAP deaminase</shortName>
            <ecNumber evidence="15">3.5.4.26</ecNumber>
        </recommendedName>
        <alternativeName>
            <fullName evidence="15">Riboflavin-specific deaminase</fullName>
        </alternativeName>
    </domain>
    <domain>
        <recommendedName>
            <fullName evidence="15">5-amino-6-(5-phosphoribosylamino)uracil reductase</fullName>
            <ecNumber evidence="15">1.1.1.193</ecNumber>
        </recommendedName>
        <alternativeName>
            <fullName evidence="15">HTP reductase</fullName>
        </alternativeName>
    </domain>
</protein>
<keyword evidence="12" id="KW-0511">Multifunctional enzyme</keyword>
<dbReference type="Gene3D" id="3.40.140.10">
    <property type="entry name" value="Cytidine Deaminase, domain 2"/>
    <property type="match status" value="1"/>
</dbReference>
<dbReference type="EMBL" id="CP017634">
    <property type="protein sequence ID" value="ATW28449.1"/>
    <property type="molecule type" value="Genomic_DNA"/>
</dbReference>
<dbReference type="GO" id="GO:0008703">
    <property type="term" value="F:5-amino-6-(5-phosphoribosylamino)uracil reductase activity"/>
    <property type="evidence" value="ECO:0007669"/>
    <property type="project" value="UniProtKB-EC"/>
</dbReference>
<feature type="binding site" evidence="17">
    <location>
        <position position="164"/>
    </location>
    <ligand>
        <name>NADP(+)</name>
        <dbReference type="ChEBI" id="CHEBI:58349"/>
    </ligand>
</feature>
<evidence type="ECO:0000313" key="20">
    <source>
        <dbReference type="EMBL" id="ATW28449.1"/>
    </source>
</evidence>
<keyword evidence="6 15" id="KW-0686">Riboflavin biosynthesis</keyword>
<dbReference type="GO" id="GO:0008835">
    <property type="term" value="F:diaminohydroxyphosphoribosylaminopyrimidine deaminase activity"/>
    <property type="evidence" value="ECO:0007669"/>
    <property type="project" value="UniProtKB-EC"/>
</dbReference>
<feature type="binding site" evidence="18">
    <location>
        <position position="69"/>
    </location>
    <ligand>
        <name>Zn(2+)</name>
        <dbReference type="ChEBI" id="CHEBI:29105"/>
        <note>catalytic</note>
    </ligand>
</feature>
<feature type="binding site" evidence="17">
    <location>
        <begin position="287"/>
        <end position="293"/>
    </location>
    <ligand>
        <name>NADP(+)</name>
        <dbReference type="ChEBI" id="CHEBI:58349"/>
    </ligand>
</feature>
<dbReference type="PANTHER" id="PTHR38011:SF7">
    <property type="entry name" value="2,5-DIAMINO-6-RIBOSYLAMINO-4(3H)-PYRIMIDINONE 5'-PHOSPHATE REDUCTASE"/>
    <property type="match status" value="1"/>
</dbReference>
<dbReference type="InterPro" id="IPR016192">
    <property type="entry name" value="APOBEC/CMP_deaminase_Zn-bd"/>
</dbReference>
<dbReference type="OrthoDB" id="9800865at2"/>
<feature type="binding site" evidence="17">
    <location>
        <position position="198"/>
    </location>
    <ligand>
        <name>substrate</name>
    </ligand>
</feature>
<dbReference type="GO" id="GO:0008270">
    <property type="term" value="F:zinc ion binding"/>
    <property type="evidence" value="ECO:0007669"/>
    <property type="project" value="InterPro"/>
</dbReference>
<dbReference type="KEGG" id="fwa:DCMF_07780"/>
<feature type="active site" description="Proton donor" evidence="16">
    <location>
        <position position="46"/>
    </location>
</feature>
<comment type="function">
    <text evidence="1 15">Converts 2,5-diamino-6-(ribosylamino)-4(3h)-pyrimidinone 5'-phosphate into 5-amino-6-(ribosylamino)-2,4(1h,3h)-pyrimidinedione 5'-phosphate.</text>
</comment>
<keyword evidence="11 15" id="KW-0560">Oxidoreductase</keyword>
<dbReference type="PIRSF" id="PIRSF006769">
    <property type="entry name" value="RibD"/>
    <property type="match status" value="1"/>
</dbReference>
<evidence type="ECO:0000256" key="12">
    <source>
        <dbReference type="ARBA" id="ARBA00023268"/>
    </source>
</evidence>
<dbReference type="Pfam" id="PF01872">
    <property type="entry name" value="RibD_C"/>
    <property type="match status" value="1"/>
</dbReference>
<dbReference type="SUPFAM" id="SSF53927">
    <property type="entry name" value="Cytidine deaminase-like"/>
    <property type="match status" value="1"/>
</dbReference>
<evidence type="ECO:0000256" key="18">
    <source>
        <dbReference type="PIRSR" id="PIRSR006769-3"/>
    </source>
</evidence>
<feature type="binding site" evidence="17">
    <location>
        <position position="162"/>
    </location>
    <ligand>
        <name>substrate</name>
    </ligand>
</feature>
<sequence>MERALGLARKGEGWTAPNPMVGAVIVKDGQIVGEGFHQKAGTPHAEVHALAMARDQAKGAAVYVTLEPCCHYGRTPPCTEALIRAGVAKVVVAMEDPNPKVAGGGIRQLREAGIEVVTGVLEREAQVLNEVFVKHVTLHRPFLALKSAVTLDGKTASRTGSSQWITGKEARELAHKLRHRYDAILVGIGTVLADNPQLTTRIPGLKNPLRVVIDSSLRVPLDARVLDTKTGPTWVFTAQGNSPQAESLREKGVDVIPCPGPGGKVDLDAVIQILYEKGITGVLIEGGAEITGAFFDRQLADKFYIFVAPKLIGSHLAPGLIGGCGISGMKDAVFLEDLSLEKVGQDFLFVGYPKFNRIT</sequence>
<comment type="pathway">
    <text evidence="2 15">Cofactor biosynthesis; riboflavin biosynthesis; 5-amino-6-(D-ribitylamino)uracil from GTP: step 2/4.</text>
</comment>
<dbReference type="CDD" id="cd01284">
    <property type="entry name" value="Riboflavin_deaminase-reductase"/>
    <property type="match status" value="1"/>
</dbReference>
<dbReference type="PANTHER" id="PTHR38011">
    <property type="entry name" value="DIHYDROFOLATE REDUCTASE FAMILY PROTEIN (AFU_ORTHOLOGUE AFUA_8G06820)"/>
    <property type="match status" value="1"/>
</dbReference>
<comment type="pathway">
    <text evidence="3 15">Cofactor biosynthesis; riboflavin biosynthesis; 5-amino-6-(D-ribitylamino)uracil from GTP: step 3/4.</text>
</comment>
<comment type="cofactor">
    <cofactor evidence="15 18">
        <name>Zn(2+)</name>
        <dbReference type="ChEBI" id="CHEBI:29105"/>
    </cofactor>
    <text evidence="15 18">Binds 1 zinc ion.</text>
</comment>
<evidence type="ECO:0000256" key="17">
    <source>
        <dbReference type="PIRSR" id="PIRSR006769-2"/>
    </source>
</evidence>
<dbReference type="NCBIfam" id="TIGR00227">
    <property type="entry name" value="ribD_Cterm"/>
    <property type="match status" value="1"/>
</dbReference>
<dbReference type="Gene3D" id="3.40.430.10">
    <property type="entry name" value="Dihydrofolate Reductase, subunit A"/>
    <property type="match status" value="1"/>
</dbReference>
<comment type="catalytic activity">
    <reaction evidence="14 15">
        <text>2,5-diamino-6-hydroxy-4-(5-phosphoribosylamino)-pyrimidine + H2O + H(+) = 5-amino-6-(5-phospho-D-ribosylamino)uracil + NH4(+)</text>
        <dbReference type="Rhea" id="RHEA:21868"/>
        <dbReference type="ChEBI" id="CHEBI:15377"/>
        <dbReference type="ChEBI" id="CHEBI:15378"/>
        <dbReference type="ChEBI" id="CHEBI:28938"/>
        <dbReference type="ChEBI" id="CHEBI:58453"/>
        <dbReference type="ChEBI" id="CHEBI:58614"/>
        <dbReference type="EC" id="3.5.4.26"/>
    </reaction>
</comment>
<evidence type="ECO:0000256" key="7">
    <source>
        <dbReference type="ARBA" id="ARBA00022723"/>
    </source>
</evidence>
<dbReference type="SUPFAM" id="SSF53597">
    <property type="entry name" value="Dihydrofolate reductase-like"/>
    <property type="match status" value="1"/>
</dbReference>
<dbReference type="Proteomes" id="UP000323521">
    <property type="component" value="Chromosome"/>
</dbReference>
<gene>
    <name evidence="20" type="ORF">DCMF_07780</name>
</gene>
<feature type="binding site" evidence="18">
    <location>
        <position position="44"/>
    </location>
    <ligand>
        <name>Zn(2+)</name>
        <dbReference type="ChEBI" id="CHEBI:29105"/>
        <note>catalytic</note>
    </ligand>
</feature>
<feature type="binding site" evidence="17">
    <location>
        <position position="190"/>
    </location>
    <ligand>
        <name>NADP(+)</name>
        <dbReference type="ChEBI" id="CHEBI:58349"/>
    </ligand>
</feature>
<dbReference type="InterPro" id="IPR050765">
    <property type="entry name" value="Riboflavin_Biosynth_HTPR"/>
</dbReference>
<evidence type="ECO:0000259" key="19">
    <source>
        <dbReference type="PROSITE" id="PS51747"/>
    </source>
</evidence>
<dbReference type="InterPro" id="IPR002125">
    <property type="entry name" value="CMP_dCMP_dom"/>
</dbReference>
<dbReference type="PROSITE" id="PS00903">
    <property type="entry name" value="CYT_DCMP_DEAMINASES_1"/>
    <property type="match status" value="1"/>
</dbReference>
<evidence type="ECO:0000256" key="4">
    <source>
        <dbReference type="ARBA" id="ARBA00005259"/>
    </source>
</evidence>
<dbReference type="GO" id="GO:0009231">
    <property type="term" value="P:riboflavin biosynthetic process"/>
    <property type="evidence" value="ECO:0007669"/>
    <property type="project" value="UniProtKB-UniPathway"/>
</dbReference>
<dbReference type="EC" id="1.1.1.193" evidence="15"/>
<dbReference type="InterPro" id="IPR011549">
    <property type="entry name" value="RibD_C"/>
</dbReference>
<evidence type="ECO:0000256" key="16">
    <source>
        <dbReference type="PIRSR" id="PIRSR006769-1"/>
    </source>
</evidence>
<keyword evidence="8 15" id="KW-0378">Hydrolase</keyword>